<evidence type="ECO:0000313" key="9">
    <source>
        <dbReference type="EMBL" id="SEK54762.1"/>
    </source>
</evidence>
<dbReference type="CDD" id="cd03747">
    <property type="entry name" value="Ntn_PGA_like"/>
    <property type="match status" value="1"/>
</dbReference>
<dbReference type="STRING" id="1429083.GCA_001885685_01691"/>
<dbReference type="InterPro" id="IPR043146">
    <property type="entry name" value="Penicillin_amidase_N_B-knob"/>
</dbReference>
<dbReference type="PROSITE" id="PS51257">
    <property type="entry name" value="PROKAR_LIPOPROTEIN"/>
    <property type="match status" value="1"/>
</dbReference>
<dbReference type="Gene3D" id="2.30.120.10">
    <property type="match status" value="1"/>
</dbReference>
<dbReference type="InterPro" id="IPR043147">
    <property type="entry name" value="Penicillin_amidase_A-knob"/>
</dbReference>
<dbReference type="Gene3D" id="1.10.1400.10">
    <property type="match status" value="1"/>
</dbReference>
<dbReference type="Pfam" id="PF01804">
    <property type="entry name" value="Penicil_amidase"/>
    <property type="match status" value="1"/>
</dbReference>
<keyword evidence="8" id="KW-0106">Calcium</keyword>
<dbReference type="GO" id="GO:0017000">
    <property type="term" value="P:antibiotic biosynthetic process"/>
    <property type="evidence" value="ECO:0007669"/>
    <property type="project" value="InterPro"/>
</dbReference>
<dbReference type="Gene3D" id="1.10.439.10">
    <property type="entry name" value="Penicillin Amidohydrolase, domain 1"/>
    <property type="match status" value="1"/>
</dbReference>
<sequence>MRRIFAISALSVAVACAAGWGYLNSKTPTRDGSLSLANLQAPVSVRYDEVGVPHIQAANEADLYRALGFVHAQDRLFQMEMLRRLARGELAEILGEKLVPTDTLFRTLRLDQQARQRAAEFDAESPAGQALTAYLDGVNQCLAQCATPLEFDLLGIPKREFSVEDTFASAGYLAFSFANALRAEPTLSFIKDELGADYLAMFDLAWQPDGVIERPLAQADWQSLGALARLSSQAVSDFGLPQFEGSNAWAVAGSRTQSGKPLLASDPHIRFAVPSVWYEAHLQSPEHELYGHFQALMPVPLLGHNREFGWGVTMFQNDDMDLFAEKLNPDNPNQAWSRGQWVELKSETVEIKVKDAEPVQLTLRTSPNGPIINDALGKTAPVTPVSLWWPILTEKNPILDGFYALGRADNLDKARAAVENIEAPGLNIMYANAKGDIGWWAAAKLPIRSAPGNPTFILDGSLDDTIPTAFHPFSANPQEENPPRGYILSANHQPKPASGIEIPGYYNLPDRAQRLDHRLSTPGVQWNTQNSQALQLDGGTAYGPRSLAKVLPDLRHIAGEDDAQQALVTLLKRWDGDYQLDSRAASLFSVWSYNVAKAAMHDELGDDLFDSLLLVRSFDSALPRLLGDAQAPWWDNRNSEARESRSDILASAWQQTLHDFAALEDNGAWGASHTLTHLHPLGSQGGLLGKLFNVGPFAAPGGHETPNNLANRLSPAPWTVNYGPSTRRLIDFAEPEKSLGINPVGQSGVLFDPHYDDQAEAYIQGQYRPQRLAEDDIAAHTQGTLVLNPQ</sequence>
<dbReference type="SUPFAM" id="SSF56235">
    <property type="entry name" value="N-terminal nucleophile aminohydrolases (Ntn hydrolases)"/>
    <property type="match status" value="1"/>
</dbReference>
<feature type="active site" description="Nucleophile" evidence="7">
    <location>
        <position position="246"/>
    </location>
</feature>
<name>A0A1H7HYV5_9GAMM</name>
<dbReference type="InterPro" id="IPR002692">
    <property type="entry name" value="S45"/>
</dbReference>
<comment type="cofactor">
    <cofactor evidence="8">
        <name>Ca(2+)</name>
        <dbReference type="ChEBI" id="CHEBI:29108"/>
    </cofactor>
    <text evidence="8">Binds 1 Ca(2+) ion per dimer.</text>
</comment>
<dbReference type="PANTHER" id="PTHR34218:SF5">
    <property type="entry name" value="PENICILLIN ACYLASE FAMILY PROTEIN"/>
    <property type="match status" value="1"/>
</dbReference>
<keyword evidence="3" id="KW-0732">Signal</keyword>
<feature type="binding site" evidence="8">
    <location>
        <position position="318"/>
    </location>
    <ligand>
        <name>Ca(2+)</name>
        <dbReference type="ChEBI" id="CHEBI:29108"/>
    </ligand>
</feature>
<evidence type="ECO:0000256" key="1">
    <source>
        <dbReference type="ARBA" id="ARBA00004418"/>
    </source>
</evidence>
<keyword evidence="4" id="KW-0574">Periplasm</keyword>
<dbReference type="GO" id="GO:0046872">
    <property type="term" value="F:metal ion binding"/>
    <property type="evidence" value="ECO:0007669"/>
    <property type="project" value="UniProtKB-KW"/>
</dbReference>
<dbReference type="InterPro" id="IPR029055">
    <property type="entry name" value="Ntn_hydrolases_N"/>
</dbReference>
<dbReference type="PANTHER" id="PTHR34218">
    <property type="entry name" value="PEPTIDASE S45 PENICILLIN AMIDASE"/>
    <property type="match status" value="1"/>
</dbReference>
<evidence type="ECO:0000256" key="8">
    <source>
        <dbReference type="PIRSR" id="PIRSR001227-2"/>
    </source>
</evidence>
<gene>
    <name evidence="9" type="ORF">SAMN05216214_103116</name>
</gene>
<keyword evidence="6" id="KW-0865">Zymogen</keyword>
<evidence type="ECO:0000313" key="10">
    <source>
        <dbReference type="Proteomes" id="UP000185766"/>
    </source>
</evidence>
<proteinExistence type="inferred from homology"/>
<protein>
    <submittedName>
        <fullName evidence="9">Penicillin amidase</fullName>
    </submittedName>
</protein>
<feature type="binding site" evidence="8">
    <location>
        <position position="321"/>
    </location>
    <ligand>
        <name>Ca(2+)</name>
        <dbReference type="ChEBI" id="CHEBI:29108"/>
    </ligand>
</feature>
<dbReference type="InterPro" id="IPR023343">
    <property type="entry name" value="Penicillin_amidase_dom1"/>
</dbReference>
<dbReference type="GO" id="GO:0016811">
    <property type="term" value="F:hydrolase activity, acting on carbon-nitrogen (but not peptide) bonds, in linear amides"/>
    <property type="evidence" value="ECO:0007669"/>
    <property type="project" value="InterPro"/>
</dbReference>
<evidence type="ECO:0000256" key="6">
    <source>
        <dbReference type="ARBA" id="ARBA00023145"/>
    </source>
</evidence>
<evidence type="ECO:0000256" key="7">
    <source>
        <dbReference type="PIRSR" id="PIRSR001227-1"/>
    </source>
</evidence>
<evidence type="ECO:0000256" key="4">
    <source>
        <dbReference type="ARBA" id="ARBA00022764"/>
    </source>
</evidence>
<dbReference type="Proteomes" id="UP000185766">
    <property type="component" value="Unassembled WGS sequence"/>
</dbReference>
<evidence type="ECO:0000256" key="5">
    <source>
        <dbReference type="ARBA" id="ARBA00022801"/>
    </source>
</evidence>
<dbReference type="PIRSF" id="PIRSF001227">
    <property type="entry name" value="Pen_acylase"/>
    <property type="match status" value="1"/>
</dbReference>
<keyword evidence="8" id="KW-0479">Metal-binding</keyword>
<dbReference type="GO" id="GO:0042597">
    <property type="term" value="C:periplasmic space"/>
    <property type="evidence" value="ECO:0007669"/>
    <property type="project" value="UniProtKB-SubCell"/>
</dbReference>
<accession>A0A1H7HYV5</accession>
<dbReference type="RefSeq" id="WP_074865243.1">
    <property type="nucleotide sequence ID" value="NZ_FOAS01000003.1"/>
</dbReference>
<comment type="similarity">
    <text evidence="2">Belongs to the peptidase S45 family.</text>
</comment>
<reference evidence="9 10" key="1">
    <citation type="submission" date="2016-10" db="EMBL/GenBank/DDBJ databases">
        <authorList>
            <person name="de Groot N.N."/>
        </authorList>
    </citation>
    <scope>NUCLEOTIDE SEQUENCE [LARGE SCALE GENOMIC DNA]</scope>
    <source>
        <strain evidence="9 10">JCM 19513</strain>
    </source>
</reference>
<feature type="binding site" evidence="8">
    <location>
        <position position="184"/>
    </location>
    <ligand>
        <name>Ca(2+)</name>
        <dbReference type="ChEBI" id="CHEBI:29108"/>
    </ligand>
</feature>
<dbReference type="Gene3D" id="3.60.20.10">
    <property type="entry name" value="Glutamine Phosphoribosylpyrophosphate, subunit 1, domain 1"/>
    <property type="match status" value="1"/>
</dbReference>
<comment type="subcellular location">
    <subcellularLocation>
        <location evidence="1">Periplasm</location>
    </subcellularLocation>
</comment>
<keyword evidence="10" id="KW-1185">Reference proteome</keyword>
<dbReference type="AlphaFoldDB" id="A0A1H7HYV5"/>
<dbReference type="EMBL" id="FOAS01000003">
    <property type="protein sequence ID" value="SEK54762.1"/>
    <property type="molecule type" value="Genomic_DNA"/>
</dbReference>
<dbReference type="InterPro" id="IPR014395">
    <property type="entry name" value="Pen/GL7ACA/AHL_acylase"/>
</dbReference>
<evidence type="ECO:0000256" key="3">
    <source>
        <dbReference type="ARBA" id="ARBA00022729"/>
    </source>
</evidence>
<organism evidence="9 10">
    <name type="scientific">Atopomonas hussainii</name>
    <dbReference type="NCBI Taxonomy" id="1429083"/>
    <lineage>
        <taxon>Bacteria</taxon>
        <taxon>Pseudomonadati</taxon>
        <taxon>Pseudomonadota</taxon>
        <taxon>Gammaproteobacteria</taxon>
        <taxon>Pseudomonadales</taxon>
        <taxon>Pseudomonadaceae</taxon>
        <taxon>Atopomonas</taxon>
    </lineage>
</organism>
<keyword evidence="5" id="KW-0378">Hydrolase</keyword>
<evidence type="ECO:0000256" key="2">
    <source>
        <dbReference type="ARBA" id="ARBA00006586"/>
    </source>
</evidence>